<evidence type="ECO:0000256" key="1">
    <source>
        <dbReference type="SAM" id="MobiDB-lite"/>
    </source>
</evidence>
<organism evidence="2 3">
    <name type="scientific">Pseudocitrobacter faecalis</name>
    <dbReference type="NCBI Taxonomy" id="1398493"/>
    <lineage>
        <taxon>Bacteria</taxon>
        <taxon>Pseudomonadati</taxon>
        <taxon>Pseudomonadota</taxon>
        <taxon>Gammaproteobacteria</taxon>
        <taxon>Enterobacterales</taxon>
        <taxon>Enterobacteriaceae</taxon>
        <taxon>Pseudocitrobacter</taxon>
    </lineage>
</organism>
<reference evidence="2 3" key="1">
    <citation type="submission" date="2018-06" db="EMBL/GenBank/DDBJ databases">
        <title>Genomic Encyclopedia of Type Strains, Phase IV (KMG-IV): sequencing the most valuable type-strain genomes for metagenomic binning, comparative biology and taxonomic classification.</title>
        <authorList>
            <person name="Goeker M."/>
        </authorList>
    </citation>
    <scope>NUCLEOTIDE SEQUENCE [LARGE SCALE GENOMIC DNA]</scope>
    <source>
        <strain evidence="2 3">DSM 27453</strain>
    </source>
</reference>
<dbReference type="Proteomes" id="UP000253201">
    <property type="component" value="Unassembled WGS sequence"/>
</dbReference>
<sequence>MKLTLEALKESGAFTGRPVEKEISWKQGDKKITATVYVRPMGYHTATSDVLAFGGKVDGVAGRIAASICDELGKPVFTPADITGEADPERGALDGSLTVALLLAIQEVNDLGKTSSSAPKTNSGASSSSTESAEKRSPKRVSRSHSKSPSSGQNTGKDMEA</sequence>
<feature type="compositionally biased region" description="Low complexity" evidence="1">
    <location>
        <begin position="115"/>
        <end position="131"/>
    </location>
</feature>
<feature type="compositionally biased region" description="Basic residues" evidence="1">
    <location>
        <begin position="137"/>
        <end position="146"/>
    </location>
</feature>
<feature type="region of interest" description="Disordered" evidence="1">
    <location>
        <begin position="111"/>
        <end position="161"/>
    </location>
</feature>
<gene>
    <name evidence="2" type="ORF">DFQ50_10353</name>
</gene>
<keyword evidence="3" id="KW-1185">Reference proteome</keyword>
<accession>A0ABX9G005</accession>
<dbReference type="InterPro" id="IPR024410">
    <property type="entry name" value="Phage_TAC_12"/>
</dbReference>
<evidence type="ECO:0000313" key="2">
    <source>
        <dbReference type="EMBL" id="RBP12451.1"/>
    </source>
</evidence>
<comment type="caution">
    <text evidence="2">The sequence shown here is derived from an EMBL/GenBank/DDBJ whole genome shotgun (WGS) entry which is preliminary data.</text>
</comment>
<feature type="compositionally biased region" description="Polar residues" evidence="1">
    <location>
        <begin position="152"/>
        <end position="161"/>
    </location>
</feature>
<protein>
    <submittedName>
        <fullName evidence="2">Phage tail assembly chaperone</fullName>
    </submittedName>
</protein>
<proteinExistence type="predicted"/>
<evidence type="ECO:0000313" key="3">
    <source>
        <dbReference type="Proteomes" id="UP000253201"/>
    </source>
</evidence>
<name>A0ABX9G005_9ENTR</name>
<dbReference type="Pfam" id="PF16459">
    <property type="entry name" value="Phage_TAC_13"/>
    <property type="match status" value="1"/>
</dbReference>
<dbReference type="RefSeq" id="WP_113857609.1">
    <property type="nucleotide sequence ID" value="NZ_CBDDNA010000004.1"/>
</dbReference>
<dbReference type="EMBL" id="QNRL01000003">
    <property type="protein sequence ID" value="RBP12451.1"/>
    <property type="molecule type" value="Genomic_DNA"/>
</dbReference>